<comment type="caution">
    <text evidence="2">The sequence shown here is derived from an EMBL/GenBank/DDBJ whole genome shotgun (WGS) entry which is preliminary data.</text>
</comment>
<sequence length="182" mass="20257">MDGHRCACLLADEEVSSRSTFSEVRRRRPTFFLFTFSGLSVLGLTRSLLGCYTFFASGPSGKGKNAPRLPSYVVSSSSKSLKKHSLPEDDSVDRDPKHMKWGTTKRLGLVVVSSSNVPAAVTKDVETTTVYALLLLGSSAYVIVLFGLLFFCSLQRLSFPQRMRLGPRLWILMSLRIAWSQR</sequence>
<dbReference type="Proteomes" id="UP001454036">
    <property type="component" value="Unassembled WGS sequence"/>
</dbReference>
<dbReference type="AlphaFoldDB" id="A0AAV3Q9Q5"/>
<name>A0AAV3Q9Q5_LITER</name>
<evidence type="ECO:0000256" key="1">
    <source>
        <dbReference type="SAM" id="Phobius"/>
    </source>
</evidence>
<protein>
    <submittedName>
        <fullName evidence="2">Uncharacterized protein</fullName>
    </submittedName>
</protein>
<keyword evidence="1" id="KW-1133">Transmembrane helix</keyword>
<keyword evidence="3" id="KW-1185">Reference proteome</keyword>
<accession>A0AAV3Q9Q5</accession>
<dbReference type="EMBL" id="BAABME010003484">
    <property type="protein sequence ID" value="GAA0158967.1"/>
    <property type="molecule type" value="Genomic_DNA"/>
</dbReference>
<evidence type="ECO:0000313" key="3">
    <source>
        <dbReference type="Proteomes" id="UP001454036"/>
    </source>
</evidence>
<reference evidence="2 3" key="1">
    <citation type="submission" date="2024-01" db="EMBL/GenBank/DDBJ databases">
        <title>The complete chloroplast genome sequence of Lithospermum erythrorhizon: insights into the phylogenetic relationship among Boraginaceae species and the maternal lineages of purple gromwells.</title>
        <authorList>
            <person name="Okada T."/>
            <person name="Watanabe K."/>
        </authorList>
    </citation>
    <scope>NUCLEOTIDE SEQUENCE [LARGE SCALE GENOMIC DNA]</scope>
</reference>
<gene>
    <name evidence="2" type="ORF">LIER_15863</name>
</gene>
<feature type="transmembrane region" description="Helical" evidence="1">
    <location>
        <begin position="130"/>
        <end position="154"/>
    </location>
</feature>
<organism evidence="2 3">
    <name type="scientific">Lithospermum erythrorhizon</name>
    <name type="common">Purple gromwell</name>
    <name type="synonym">Lithospermum officinale var. erythrorhizon</name>
    <dbReference type="NCBI Taxonomy" id="34254"/>
    <lineage>
        <taxon>Eukaryota</taxon>
        <taxon>Viridiplantae</taxon>
        <taxon>Streptophyta</taxon>
        <taxon>Embryophyta</taxon>
        <taxon>Tracheophyta</taxon>
        <taxon>Spermatophyta</taxon>
        <taxon>Magnoliopsida</taxon>
        <taxon>eudicotyledons</taxon>
        <taxon>Gunneridae</taxon>
        <taxon>Pentapetalae</taxon>
        <taxon>asterids</taxon>
        <taxon>lamiids</taxon>
        <taxon>Boraginales</taxon>
        <taxon>Boraginaceae</taxon>
        <taxon>Boraginoideae</taxon>
        <taxon>Lithospermeae</taxon>
        <taxon>Lithospermum</taxon>
    </lineage>
</organism>
<evidence type="ECO:0000313" key="2">
    <source>
        <dbReference type="EMBL" id="GAA0158967.1"/>
    </source>
</evidence>
<proteinExistence type="predicted"/>
<keyword evidence="1" id="KW-0472">Membrane</keyword>
<feature type="transmembrane region" description="Helical" evidence="1">
    <location>
        <begin position="31"/>
        <end position="55"/>
    </location>
</feature>
<keyword evidence="1" id="KW-0812">Transmembrane</keyword>